<feature type="binding site" evidence="9">
    <location>
        <position position="107"/>
    </location>
    <ligand>
        <name>Zn(2+)</name>
        <dbReference type="ChEBI" id="CHEBI:29105"/>
        <note>catalytic</note>
    </ligand>
</feature>
<dbReference type="Pfam" id="PF02130">
    <property type="entry name" value="YbeY"/>
    <property type="match status" value="1"/>
</dbReference>
<dbReference type="EMBL" id="CP002105">
    <property type="protein sequence ID" value="ADL12161.1"/>
    <property type="molecule type" value="Genomic_DNA"/>
</dbReference>
<dbReference type="Gene3D" id="3.40.390.30">
    <property type="entry name" value="Metalloproteases ('zincins'), catalytic domain"/>
    <property type="match status" value="1"/>
</dbReference>
<dbReference type="PROSITE" id="PS01306">
    <property type="entry name" value="UPF0054"/>
    <property type="match status" value="1"/>
</dbReference>
<dbReference type="GO" id="GO:0005737">
    <property type="term" value="C:cytoplasm"/>
    <property type="evidence" value="ECO:0007669"/>
    <property type="project" value="UniProtKB-SubCell"/>
</dbReference>
<dbReference type="AlphaFoldDB" id="D9QVA2"/>
<keyword evidence="11" id="KW-1185">Reference proteome</keyword>
<dbReference type="InterPro" id="IPR020549">
    <property type="entry name" value="YbeY_CS"/>
</dbReference>
<sequence length="141" mass="16355">MEVQINNLQDKIEINDGVRELITEVVREVEKSEGVKAREVSIALVDNEYIKELNAEYRGLDEPTDVLSFPLGEEMLGDIIISLERAESQAEEYNHSLDREMGFLTVHGMLHLLGYDHKEEEAKEEMRNREEKVLNKLDLER</sequence>
<evidence type="ECO:0000256" key="1">
    <source>
        <dbReference type="ARBA" id="ARBA00010875"/>
    </source>
</evidence>
<keyword evidence="5 9" id="KW-0479">Metal-binding</keyword>
<evidence type="ECO:0000256" key="2">
    <source>
        <dbReference type="ARBA" id="ARBA00022517"/>
    </source>
</evidence>
<protein>
    <recommendedName>
        <fullName evidence="9">Endoribonuclease YbeY</fullName>
        <ecNumber evidence="9">3.1.-.-</ecNumber>
    </recommendedName>
</protein>
<name>D9QVA2_ACEAZ</name>
<evidence type="ECO:0000256" key="9">
    <source>
        <dbReference type="HAMAP-Rule" id="MF_00009"/>
    </source>
</evidence>
<evidence type="ECO:0000256" key="6">
    <source>
        <dbReference type="ARBA" id="ARBA00022759"/>
    </source>
</evidence>
<dbReference type="Proteomes" id="UP000001661">
    <property type="component" value="Chromosome"/>
</dbReference>
<dbReference type="GO" id="GO:0004521">
    <property type="term" value="F:RNA endonuclease activity"/>
    <property type="evidence" value="ECO:0007669"/>
    <property type="project" value="UniProtKB-UniRule"/>
</dbReference>
<dbReference type="SUPFAM" id="SSF55486">
    <property type="entry name" value="Metalloproteases ('zincins'), catalytic domain"/>
    <property type="match status" value="1"/>
</dbReference>
<comment type="cofactor">
    <cofactor evidence="9">
        <name>Zn(2+)</name>
        <dbReference type="ChEBI" id="CHEBI:29105"/>
    </cofactor>
    <text evidence="9">Binds 1 zinc ion.</text>
</comment>
<keyword evidence="3 9" id="KW-0698">rRNA processing</keyword>
<dbReference type="STRING" id="574087.Acear_0619"/>
<dbReference type="GO" id="GO:0004222">
    <property type="term" value="F:metalloendopeptidase activity"/>
    <property type="evidence" value="ECO:0007669"/>
    <property type="project" value="InterPro"/>
</dbReference>
<dbReference type="GO" id="GO:0006364">
    <property type="term" value="P:rRNA processing"/>
    <property type="evidence" value="ECO:0007669"/>
    <property type="project" value="UniProtKB-UniRule"/>
</dbReference>
<feature type="binding site" evidence="9">
    <location>
        <position position="117"/>
    </location>
    <ligand>
        <name>Zn(2+)</name>
        <dbReference type="ChEBI" id="CHEBI:29105"/>
        <note>catalytic</note>
    </ligand>
</feature>
<gene>
    <name evidence="9" type="primary">ybeY</name>
    <name evidence="10" type="ordered locus">Acear_0619</name>
</gene>
<reference evidence="10 11" key="1">
    <citation type="journal article" date="2010" name="Stand. Genomic Sci.">
        <title>Complete genome sequence of Acetohalobium arabaticum type strain (Z-7288).</title>
        <authorList>
            <person name="Sikorski J."/>
            <person name="Lapidus A."/>
            <person name="Chertkov O."/>
            <person name="Lucas S."/>
            <person name="Copeland A."/>
            <person name="Glavina Del Rio T."/>
            <person name="Nolan M."/>
            <person name="Tice H."/>
            <person name="Cheng J.F."/>
            <person name="Han C."/>
            <person name="Brambilla E."/>
            <person name="Pitluck S."/>
            <person name="Liolios K."/>
            <person name="Ivanova N."/>
            <person name="Mavromatis K."/>
            <person name="Mikhailova N."/>
            <person name="Pati A."/>
            <person name="Bruce D."/>
            <person name="Detter C."/>
            <person name="Tapia R."/>
            <person name="Goodwin L."/>
            <person name="Chen A."/>
            <person name="Palaniappan K."/>
            <person name="Land M."/>
            <person name="Hauser L."/>
            <person name="Chang Y.J."/>
            <person name="Jeffries C.D."/>
            <person name="Rohde M."/>
            <person name="Goker M."/>
            <person name="Spring S."/>
            <person name="Woyke T."/>
            <person name="Bristow J."/>
            <person name="Eisen J.A."/>
            <person name="Markowitz V."/>
            <person name="Hugenholtz P."/>
            <person name="Kyrpides N.C."/>
            <person name="Klenk H.P."/>
        </authorList>
    </citation>
    <scope>NUCLEOTIDE SEQUENCE [LARGE SCALE GENOMIC DNA]</scope>
    <source>
        <strain evidence="11">ATCC 49924 / DSM 5501 / Z-7288</strain>
    </source>
</reference>
<keyword evidence="4 9" id="KW-0540">Nuclease</keyword>
<evidence type="ECO:0000256" key="7">
    <source>
        <dbReference type="ARBA" id="ARBA00022801"/>
    </source>
</evidence>
<dbReference type="InterPro" id="IPR023091">
    <property type="entry name" value="MetalPrtase_cat_dom_sf_prd"/>
</dbReference>
<evidence type="ECO:0000256" key="5">
    <source>
        <dbReference type="ARBA" id="ARBA00022723"/>
    </source>
</evidence>
<evidence type="ECO:0000256" key="3">
    <source>
        <dbReference type="ARBA" id="ARBA00022552"/>
    </source>
</evidence>
<comment type="subcellular location">
    <subcellularLocation>
        <location evidence="9">Cytoplasm</location>
    </subcellularLocation>
</comment>
<dbReference type="OrthoDB" id="9807740at2"/>
<keyword evidence="2 9" id="KW-0690">Ribosome biogenesis</keyword>
<comment type="function">
    <text evidence="9">Single strand-specific metallo-endoribonuclease involved in late-stage 70S ribosome quality control and in maturation of the 3' terminus of the 16S rRNA.</text>
</comment>
<dbReference type="RefSeq" id="WP_013277607.1">
    <property type="nucleotide sequence ID" value="NC_014378.1"/>
</dbReference>
<comment type="similarity">
    <text evidence="1 9">Belongs to the endoribonuclease YbeY family.</text>
</comment>
<feature type="binding site" evidence="9">
    <location>
        <position position="111"/>
    </location>
    <ligand>
        <name>Zn(2+)</name>
        <dbReference type="ChEBI" id="CHEBI:29105"/>
        <note>catalytic</note>
    </ligand>
</feature>
<proteinExistence type="inferred from homology"/>
<dbReference type="PANTHER" id="PTHR46986:SF1">
    <property type="entry name" value="ENDORIBONUCLEASE YBEY, CHLOROPLASTIC"/>
    <property type="match status" value="1"/>
</dbReference>
<dbReference type="NCBIfam" id="TIGR00043">
    <property type="entry name" value="rRNA maturation RNase YbeY"/>
    <property type="match status" value="1"/>
</dbReference>
<evidence type="ECO:0000313" key="11">
    <source>
        <dbReference type="Proteomes" id="UP000001661"/>
    </source>
</evidence>
<evidence type="ECO:0000256" key="8">
    <source>
        <dbReference type="ARBA" id="ARBA00022833"/>
    </source>
</evidence>
<dbReference type="HOGENOM" id="CLU_106710_3_0_9"/>
<dbReference type="KEGG" id="aar:Acear_0619"/>
<dbReference type="HAMAP" id="MF_00009">
    <property type="entry name" value="Endoribonucl_YbeY"/>
    <property type="match status" value="1"/>
</dbReference>
<dbReference type="GO" id="GO:0008270">
    <property type="term" value="F:zinc ion binding"/>
    <property type="evidence" value="ECO:0007669"/>
    <property type="project" value="UniProtKB-UniRule"/>
</dbReference>
<dbReference type="InterPro" id="IPR002036">
    <property type="entry name" value="YbeY"/>
</dbReference>
<dbReference type="EC" id="3.1.-.-" evidence="9"/>
<keyword evidence="6 9" id="KW-0255">Endonuclease</keyword>
<accession>D9QVA2</accession>
<keyword evidence="9" id="KW-0963">Cytoplasm</keyword>
<dbReference type="eggNOG" id="COG0319">
    <property type="taxonomic scope" value="Bacteria"/>
</dbReference>
<keyword evidence="8 9" id="KW-0862">Zinc</keyword>
<evidence type="ECO:0000313" key="10">
    <source>
        <dbReference type="EMBL" id="ADL12161.1"/>
    </source>
</evidence>
<evidence type="ECO:0000256" key="4">
    <source>
        <dbReference type="ARBA" id="ARBA00022722"/>
    </source>
</evidence>
<dbReference type="PANTHER" id="PTHR46986">
    <property type="entry name" value="ENDORIBONUCLEASE YBEY, CHLOROPLASTIC"/>
    <property type="match status" value="1"/>
</dbReference>
<organism evidence="10 11">
    <name type="scientific">Acetohalobium arabaticum (strain ATCC 49924 / DSM 5501 / Z-7288)</name>
    <dbReference type="NCBI Taxonomy" id="574087"/>
    <lineage>
        <taxon>Bacteria</taxon>
        <taxon>Bacillati</taxon>
        <taxon>Bacillota</taxon>
        <taxon>Clostridia</taxon>
        <taxon>Halanaerobiales</taxon>
        <taxon>Halobacteroidaceae</taxon>
        <taxon>Acetohalobium</taxon>
    </lineage>
</organism>
<keyword evidence="7 9" id="KW-0378">Hydrolase</keyword>